<evidence type="ECO:0000313" key="5">
    <source>
        <dbReference type="EMBL" id="PPK60848.1"/>
    </source>
</evidence>
<accession>A0AB36ZXU5</accession>
<evidence type="ECO:0000256" key="1">
    <source>
        <dbReference type="ARBA" id="ARBA00006295"/>
    </source>
</evidence>
<comment type="similarity">
    <text evidence="1">Belongs to the ParB family.</text>
</comment>
<dbReference type="SMART" id="SM00470">
    <property type="entry name" value="ParB"/>
    <property type="match status" value="1"/>
</dbReference>
<dbReference type="InterPro" id="IPR050336">
    <property type="entry name" value="Chromosome_partition/occlusion"/>
</dbReference>
<dbReference type="GO" id="GO:0003677">
    <property type="term" value="F:DNA binding"/>
    <property type="evidence" value="ECO:0007669"/>
    <property type="project" value="UniProtKB-KW"/>
</dbReference>
<dbReference type="Gene3D" id="1.10.10.2830">
    <property type="match status" value="1"/>
</dbReference>
<protein>
    <submittedName>
        <fullName evidence="5">ParB family chromosome partitioning protein</fullName>
    </submittedName>
</protein>
<dbReference type="Proteomes" id="UP000239861">
    <property type="component" value="Unassembled WGS sequence"/>
</dbReference>
<dbReference type="SUPFAM" id="SSF110849">
    <property type="entry name" value="ParB/Sulfiredoxin"/>
    <property type="match status" value="1"/>
</dbReference>
<dbReference type="NCBIfam" id="TIGR00180">
    <property type="entry name" value="parB_part"/>
    <property type="match status" value="1"/>
</dbReference>
<keyword evidence="3" id="KW-0238">DNA-binding</keyword>
<comment type="caution">
    <text evidence="5">The sequence shown here is derived from an EMBL/GenBank/DDBJ whole genome shotgun (WGS) entry which is preliminary data.</text>
</comment>
<dbReference type="FunFam" id="3.90.1530.30:FF:000001">
    <property type="entry name" value="Chromosome partitioning protein ParB"/>
    <property type="match status" value="1"/>
</dbReference>
<feature type="domain" description="ParB-like N-terminal" evidence="4">
    <location>
        <begin position="34"/>
        <end position="124"/>
    </location>
</feature>
<dbReference type="GO" id="GO:0045881">
    <property type="term" value="P:positive regulation of sporulation resulting in formation of a cellular spore"/>
    <property type="evidence" value="ECO:0007669"/>
    <property type="project" value="TreeGrafter"/>
</dbReference>
<evidence type="ECO:0000256" key="2">
    <source>
        <dbReference type="ARBA" id="ARBA00022829"/>
    </source>
</evidence>
<dbReference type="GO" id="GO:0007059">
    <property type="term" value="P:chromosome segregation"/>
    <property type="evidence" value="ECO:0007669"/>
    <property type="project" value="UniProtKB-KW"/>
</dbReference>
<name>A0AB36ZXU5_9BACT</name>
<organism evidence="5 6">
    <name type="scientific">Malaciobacter marinus</name>
    <dbReference type="NCBI Taxonomy" id="505249"/>
    <lineage>
        <taxon>Bacteria</taxon>
        <taxon>Pseudomonadati</taxon>
        <taxon>Campylobacterota</taxon>
        <taxon>Epsilonproteobacteria</taxon>
        <taxon>Campylobacterales</taxon>
        <taxon>Arcobacteraceae</taxon>
        <taxon>Malaciobacter</taxon>
    </lineage>
</organism>
<proteinExistence type="inferred from homology"/>
<dbReference type="Gene3D" id="3.90.1530.30">
    <property type="match status" value="1"/>
</dbReference>
<dbReference type="InterPro" id="IPR041468">
    <property type="entry name" value="HTH_ParB/Spo0J"/>
</dbReference>
<dbReference type="InterPro" id="IPR036086">
    <property type="entry name" value="ParB/Sulfiredoxin_sf"/>
</dbReference>
<keyword evidence="2" id="KW-0159">Chromosome partition</keyword>
<evidence type="ECO:0000259" key="4">
    <source>
        <dbReference type="SMART" id="SM00470"/>
    </source>
</evidence>
<evidence type="ECO:0000256" key="3">
    <source>
        <dbReference type="ARBA" id="ARBA00023125"/>
    </source>
</evidence>
<reference evidence="5 6" key="1">
    <citation type="submission" date="2018-02" db="EMBL/GenBank/DDBJ databases">
        <title>Subsurface microbial communities from deep shales in Ohio and West Virginia, USA.</title>
        <authorList>
            <person name="Wrighton K."/>
        </authorList>
    </citation>
    <scope>NUCLEOTIDE SEQUENCE [LARGE SCALE GENOMIC DNA]</scope>
    <source>
        <strain evidence="5 6">MARC-MIP3H16</strain>
    </source>
</reference>
<dbReference type="GO" id="GO:0005694">
    <property type="term" value="C:chromosome"/>
    <property type="evidence" value="ECO:0007669"/>
    <property type="project" value="TreeGrafter"/>
</dbReference>
<dbReference type="PANTHER" id="PTHR33375">
    <property type="entry name" value="CHROMOSOME-PARTITIONING PROTEIN PARB-RELATED"/>
    <property type="match status" value="1"/>
</dbReference>
<dbReference type="Pfam" id="PF17762">
    <property type="entry name" value="HTH_ParB"/>
    <property type="match status" value="1"/>
</dbReference>
<dbReference type="InterPro" id="IPR003115">
    <property type="entry name" value="ParB_N"/>
</dbReference>
<dbReference type="Pfam" id="PF02195">
    <property type="entry name" value="ParB_N"/>
    <property type="match status" value="1"/>
</dbReference>
<dbReference type="AlphaFoldDB" id="A0AB36ZXU5"/>
<dbReference type="RefSeq" id="WP_104412307.1">
    <property type="nucleotide sequence ID" value="NZ_PTIW01000015.1"/>
</dbReference>
<gene>
    <name evidence="5" type="ORF">B0F89_11517</name>
</gene>
<dbReference type="FunFam" id="1.10.10.2830:FF:000001">
    <property type="entry name" value="Chromosome partitioning protein ParB"/>
    <property type="match status" value="1"/>
</dbReference>
<dbReference type="PANTHER" id="PTHR33375:SF1">
    <property type="entry name" value="CHROMOSOME-PARTITIONING PROTEIN PARB-RELATED"/>
    <property type="match status" value="1"/>
</dbReference>
<sequence>MALGRGLGELLGEVEIAYENGSGKDKLEKIGTIVEIETKLIKSNPNQPRKIFDEDKLKELSDSIIEHGLLQPIVVIQDSDTSFTLISGERRLRAHKLAKIDKIKSIVLDVEEFKLRELALIENIQRDDLNIIELAYSYAQLINDHNITHDELSKKVFKSRTSITNTLRLLQLSSYVQQLLANSKISAGHAKIMLGLDEQQQKVVADSIVGQKLSVRETEKLVKQIKEPSTKKVQNSKKNKNYDFKPLNNVLKTLKDNDLKVKAEKNYFKIEITSQEDIEKISNYFRNTL</sequence>
<dbReference type="EMBL" id="PTIW01000015">
    <property type="protein sequence ID" value="PPK60848.1"/>
    <property type="molecule type" value="Genomic_DNA"/>
</dbReference>
<dbReference type="CDD" id="cd16393">
    <property type="entry name" value="SPO0J_N"/>
    <property type="match status" value="1"/>
</dbReference>
<dbReference type="SUPFAM" id="SSF109709">
    <property type="entry name" value="KorB DNA-binding domain-like"/>
    <property type="match status" value="1"/>
</dbReference>
<dbReference type="InterPro" id="IPR004437">
    <property type="entry name" value="ParB/RepB/Spo0J"/>
</dbReference>
<evidence type="ECO:0000313" key="6">
    <source>
        <dbReference type="Proteomes" id="UP000239861"/>
    </source>
</evidence>